<dbReference type="RefSeq" id="WP_204501699.1">
    <property type="nucleotide sequence ID" value="NZ_JAFBDR010000025.1"/>
</dbReference>
<gene>
    <name evidence="4" type="ORF">JOC48_003579</name>
</gene>
<keyword evidence="5" id="KW-1185">Reference proteome</keyword>
<evidence type="ECO:0000256" key="1">
    <source>
        <dbReference type="ARBA" id="ARBA00004196"/>
    </source>
</evidence>
<dbReference type="PROSITE" id="PS51257">
    <property type="entry name" value="PROKAR_LIPOPROTEIN"/>
    <property type="match status" value="1"/>
</dbReference>
<organism evidence="4 5">
    <name type="scientific">Aquibacillus albus</name>
    <dbReference type="NCBI Taxonomy" id="1168171"/>
    <lineage>
        <taxon>Bacteria</taxon>
        <taxon>Bacillati</taxon>
        <taxon>Bacillota</taxon>
        <taxon>Bacilli</taxon>
        <taxon>Bacillales</taxon>
        <taxon>Bacillaceae</taxon>
        <taxon>Aquibacillus</taxon>
    </lineage>
</organism>
<dbReference type="PANTHER" id="PTHR30036:SF7">
    <property type="entry name" value="ABC TRANSPORTER PERIPLASMIC-BINDING PROTEIN YPHF"/>
    <property type="match status" value="1"/>
</dbReference>
<dbReference type="InterPro" id="IPR028082">
    <property type="entry name" value="Peripla_BP_I"/>
</dbReference>
<protein>
    <submittedName>
        <fullName evidence="4">Ribose transport system substrate-binding protein</fullName>
    </submittedName>
</protein>
<comment type="similarity">
    <text evidence="2">Belongs to the bacterial solute-binding protein 2 family.</text>
</comment>
<accession>A0ABS2N4J3</accession>
<evidence type="ECO:0000259" key="3">
    <source>
        <dbReference type="Pfam" id="PF13407"/>
    </source>
</evidence>
<dbReference type="EMBL" id="JAFBDR010000025">
    <property type="protein sequence ID" value="MBM7573031.1"/>
    <property type="molecule type" value="Genomic_DNA"/>
</dbReference>
<evidence type="ECO:0000256" key="2">
    <source>
        <dbReference type="ARBA" id="ARBA00007639"/>
    </source>
</evidence>
<name>A0ABS2N4J3_9BACI</name>
<reference evidence="4 5" key="1">
    <citation type="submission" date="2021-01" db="EMBL/GenBank/DDBJ databases">
        <title>Genomic Encyclopedia of Type Strains, Phase IV (KMG-IV): sequencing the most valuable type-strain genomes for metagenomic binning, comparative biology and taxonomic classification.</title>
        <authorList>
            <person name="Goeker M."/>
        </authorList>
    </citation>
    <scope>NUCLEOTIDE SEQUENCE [LARGE SCALE GENOMIC DNA]</scope>
    <source>
        <strain evidence="4 5">DSM 23711</strain>
    </source>
</reference>
<dbReference type="InterPro" id="IPR050555">
    <property type="entry name" value="Bact_Solute-Bind_Prot2"/>
</dbReference>
<proteinExistence type="inferred from homology"/>
<dbReference type="InterPro" id="IPR025997">
    <property type="entry name" value="SBP_2_dom"/>
</dbReference>
<dbReference type="SUPFAM" id="SSF53822">
    <property type="entry name" value="Periplasmic binding protein-like I"/>
    <property type="match status" value="1"/>
</dbReference>
<feature type="domain" description="Periplasmic binding protein" evidence="3">
    <location>
        <begin position="52"/>
        <end position="313"/>
    </location>
</feature>
<evidence type="ECO:0000313" key="4">
    <source>
        <dbReference type="EMBL" id="MBM7573031.1"/>
    </source>
</evidence>
<sequence>MNRKIGFLFVCLILILVACENRSTNSIRISKESATETMIDADQSLQSDGTVIAYVPKSLDNPVFLETKEEAERESLNLDVKIEWVAPMVANSKGQEQIFEALIQRNVDGIIISVIDTERMTSLINKAVSKGIKVATFDSDAPSSNRAFYVGTDNYKLGQASGEALLKTVKEKNMDKHPLELMVMTGTKESENLEQRIQGFKDATASLDIHIVDVIESYDDINIASELLENYVKENPDFDLFFSTGGWPFFAPPDGMLAYKKWKANGGIAVSVDTFYPIVSAANEGLVDALVGQNFQEMGRLSLKYMYQLINGEDLDKQKFYTQMEYGNPDNFDELLKNKNPWEIK</sequence>
<evidence type="ECO:0000313" key="5">
    <source>
        <dbReference type="Proteomes" id="UP001296943"/>
    </source>
</evidence>
<dbReference type="Pfam" id="PF13407">
    <property type="entry name" value="Peripla_BP_4"/>
    <property type="match status" value="1"/>
</dbReference>
<comment type="subcellular location">
    <subcellularLocation>
        <location evidence="1">Cell envelope</location>
    </subcellularLocation>
</comment>
<comment type="caution">
    <text evidence="4">The sequence shown here is derived from an EMBL/GenBank/DDBJ whole genome shotgun (WGS) entry which is preliminary data.</text>
</comment>
<dbReference type="Gene3D" id="3.40.50.2300">
    <property type="match status" value="2"/>
</dbReference>
<dbReference type="Proteomes" id="UP001296943">
    <property type="component" value="Unassembled WGS sequence"/>
</dbReference>
<dbReference type="PANTHER" id="PTHR30036">
    <property type="entry name" value="D-XYLOSE-BINDING PERIPLASMIC PROTEIN"/>
    <property type="match status" value="1"/>
</dbReference>